<proteinExistence type="predicted"/>
<reference evidence="5 6" key="1">
    <citation type="submission" date="2019-11" db="EMBL/GenBank/DDBJ databases">
        <title>Whole genome sequence of Oryza granulata.</title>
        <authorList>
            <person name="Li W."/>
        </authorList>
    </citation>
    <scope>NUCLEOTIDE SEQUENCE [LARGE SCALE GENOMIC DNA]</scope>
    <source>
        <strain evidence="6">cv. Menghai</strain>
        <tissue evidence="5">Leaf</tissue>
    </source>
</reference>
<dbReference type="GO" id="GO:0000160">
    <property type="term" value="P:phosphorelay signal transduction system"/>
    <property type="evidence" value="ECO:0007669"/>
    <property type="project" value="UniProtKB-KW"/>
</dbReference>
<keyword evidence="1" id="KW-0902">Two-component regulatory system</keyword>
<dbReference type="InterPro" id="IPR001789">
    <property type="entry name" value="Sig_transdc_resp-reg_receiver"/>
</dbReference>
<name>A0A6G1EDW6_9ORYZ</name>
<dbReference type="AlphaFoldDB" id="A0A6G1EDW6"/>
<dbReference type="GO" id="GO:0009736">
    <property type="term" value="P:cytokinin-activated signaling pathway"/>
    <property type="evidence" value="ECO:0007669"/>
    <property type="project" value="InterPro"/>
</dbReference>
<evidence type="ECO:0000259" key="4">
    <source>
        <dbReference type="PROSITE" id="PS50110"/>
    </source>
</evidence>
<keyword evidence="6" id="KW-1185">Reference proteome</keyword>
<evidence type="ECO:0000256" key="1">
    <source>
        <dbReference type="ARBA" id="ARBA00023012"/>
    </source>
</evidence>
<organism evidence="5 6">
    <name type="scientific">Oryza meyeriana var. granulata</name>
    <dbReference type="NCBI Taxonomy" id="110450"/>
    <lineage>
        <taxon>Eukaryota</taxon>
        <taxon>Viridiplantae</taxon>
        <taxon>Streptophyta</taxon>
        <taxon>Embryophyta</taxon>
        <taxon>Tracheophyta</taxon>
        <taxon>Spermatophyta</taxon>
        <taxon>Magnoliopsida</taxon>
        <taxon>Liliopsida</taxon>
        <taxon>Poales</taxon>
        <taxon>Poaceae</taxon>
        <taxon>BOP clade</taxon>
        <taxon>Oryzoideae</taxon>
        <taxon>Oryzeae</taxon>
        <taxon>Oryzinae</taxon>
        <taxon>Oryza</taxon>
        <taxon>Oryza meyeriana</taxon>
    </lineage>
</organism>
<gene>
    <name evidence="5" type="ORF">E2562_002176</name>
</gene>
<protein>
    <recommendedName>
        <fullName evidence="4">Response regulatory domain-containing protein</fullName>
    </recommendedName>
</protein>
<dbReference type="PANTHER" id="PTHR43874:SF84">
    <property type="entry name" value="TWO-COMPONENT RESPONSE REGULATOR ORR27"/>
    <property type="match status" value="1"/>
</dbReference>
<comment type="caution">
    <text evidence="5">The sequence shown here is derived from an EMBL/GenBank/DDBJ whole genome shotgun (WGS) entry which is preliminary data.</text>
</comment>
<dbReference type="PROSITE" id="PS50110">
    <property type="entry name" value="RESPONSE_REGULATORY"/>
    <property type="match status" value="1"/>
</dbReference>
<dbReference type="EMBL" id="SPHZ02000003">
    <property type="protein sequence ID" value="KAF0922939.1"/>
    <property type="molecule type" value="Genomic_DNA"/>
</dbReference>
<accession>A0A6G1EDW6</accession>
<dbReference type="InterPro" id="IPR045279">
    <property type="entry name" value="ARR-like"/>
</dbReference>
<evidence type="ECO:0000256" key="3">
    <source>
        <dbReference type="SAM" id="MobiDB-lite"/>
    </source>
</evidence>
<comment type="caution">
    <text evidence="2">Lacks conserved residue(s) required for the propagation of feature annotation.</text>
</comment>
<evidence type="ECO:0000256" key="2">
    <source>
        <dbReference type="PROSITE-ProRule" id="PRU00169"/>
    </source>
</evidence>
<evidence type="ECO:0000313" key="5">
    <source>
        <dbReference type="EMBL" id="KAF0922939.1"/>
    </source>
</evidence>
<feature type="domain" description="Response regulatory" evidence="4">
    <location>
        <begin position="1"/>
        <end position="33"/>
    </location>
</feature>
<evidence type="ECO:0000313" key="6">
    <source>
        <dbReference type="Proteomes" id="UP000479710"/>
    </source>
</evidence>
<dbReference type="Proteomes" id="UP000479710">
    <property type="component" value="Unassembled WGS sequence"/>
</dbReference>
<sequence length="189" mass="20280">MRTVMRGVLDGACDFLLKPMASEEIRIIWKHVLRRRLSALPPQASPLPTDRQLVVLAAVAPPAGRRRGHGQEAALAPPSPPAGNRRGDVQEAMEAVKAALVAQPPAPALAGDVQEAAVAAGSSRGDGQEATKKRGAPAEVSDKGSNNLEPTKERKKARARFVWTTVSHGAFVRAYYQLKDEVGENPWIK</sequence>
<dbReference type="PANTHER" id="PTHR43874">
    <property type="entry name" value="TWO-COMPONENT RESPONSE REGULATOR"/>
    <property type="match status" value="1"/>
</dbReference>
<feature type="region of interest" description="Disordered" evidence="3">
    <location>
        <begin position="64"/>
        <end position="89"/>
    </location>
</feature>
<feature type="region of interest" description="Disordered" evidence="3">
    <location>
        <begin position="117"/>
        <end position="157"/>
    </location>
</feature>